<evidence type="ECO:0008006" key="3">
    <source>
        <dbReference type="Google" id="ProtNLM"/>
    </source>
</evidence>
<evidence type="ECO:0000313" key="2">
    <source>
        <dbReference type="Proteomes" id="UP000051236"/>
    </source>
</evidence>
<dbReference type="EMBL" id="AZGA01000066">
    <property type="protein sequence ID" value="KRM32794.1"/>
    <property type="molecule type" value="Genomic_DNA"/>
</dbReference>
<reference evidence="1 2" key="1">
    <citation type="journal article" date="2015" name="Genome Announc.">
        <title>Expanding the biotechnology potential of lactobacilli through comparative genomics of 213 strains and associated genera.</title>
        <authorList>
            <person name="Sun Z."/>
            <person name="Harris H.M."/>
            <person name="McCann A."/>
            <person name="Guo C."/>
            <person name="Argimon S."/>
            <person name="Zhang W."/>
            <person name="Yang X."/>
            <person name="Jeffery I.B."/>
            <person name="Cooney J.C."/>
            <person name="Kagawa T.F."/>
            <person name="Liu W."/>
            <person name="Song Y."/>
            <person name="Salvetti E."/>
            <person name="Wrobel A."/>
            <person name="Rasinkangas P."/>
            <person name="Parkhill J."/>
            <person name="Rea M.C."/>
            <person name="O'Sullivan O."/>
            <person name="Ritari J."/>
            <person name="Douillard F.P."/>
            <person name="Paul Ross R."/>
            <person name="Yang R."/>
            <person name="Briner A.E."/>
            <person name="Felis G.E."/>
            <person name="de Vos W.M."/>
            <person name="Barrangou R."/>
            <person name="Klaenhammer T.R."/>
            <person name="Caufield P.W."/>
            <person name="Cui Y."/>
            <person name="Zhang H."/>
            <person name="O'Toole P.W."/>
        </authorList>
    </citation>
    <scope>NUCLEOTIDE SEQUENCE [LARGE SCALE GENOMIC DNA]</scope>
    <source>
        <strain evidence="1 2">DSM 18527</strain>
    </source>
</reference>
<comment type="caution">
    <text evidence="1">The sequence shown here is derived from an EMBL/GenBank/DDBJ whole genome shotgun (WGS) entry which is preliminary data.</text>
</comment>
<keyword evidence="2" id="KW-1185">Reference proteome</keyword>
<protein>
    <recommendedName>
        <fullName evidence="3">Surface layer protein A domain-containing protein</fullName>
    </recommendedName>
</protein>
<sequence>MKFKQFFVAILTAVTLATVGTLLIPQSEHHKVQAAFRTNDTFYAYNTVVTVDGIWGANLFTGNDGNKQFDRVLPKNSQWRTFGYTRRYDGYYYWLGGNQWVQANQVKIPVNNRWDAILNVVAKYGDIENSNYDIYGNTVDPEPWTDYGDGNKYMWVDETPIDWGASEYRSHLYQAYWDGSVEIAM</sequence>
<dbReference type="AlphaFoldDB" id="X0PRX0"/>
<gene>
    <name evidence="1" type="ORF">FC83_GL000194</name>
</gene>
<accession>X0PRX0</accession>
<proteinExistence type="predicted"/>
<dbReference type="RefSeq" id="WP_035453844.1">
    <property type="nucleotide sequence ID" value="NZ_AZGA01000066.1"/>
</dbReference>
<organism evidence="1 2">
    <name type="scientific">Agrilactobacillus composti DSM 18527 = JCM 14202</name>
    <dbReference type="NCBI Taxonomy" id="1423734"/>
    <lineage>
        <taxon>Bacteria</taxon>
        <taxon>Bacillati</taxon>
        <taxon>Bacillota</taxon>
        <taxon>Bacilli</taxon>
        <taxon>Lactobacillales</taxon>
        <taxon>Lactobacillaceae</taxon>
        <taxon>Agrilactobacillus</taxon>
    </lineage>
</organism>
<name>X0PRX0_9LACO</name>
<dbReference type="PATRIC" id="fig|1423734.3.peg.195"/>
<evidence type="ECO:0000313" key="1">
    <source>
        <dbReference type="EMBL" id="KRM32794.1"/>
    </source>
</evidence>
<dbReference type="Proteomes" id="UP000051236">
    <property type="component" value="Unassembled WGS sequence"/>
</dbReference>